<evidence type="ECO:0000256" key="1">
    <source>
        <dbReference type="ARBA" id="ARBA00004127"/>
    </source>
</evidence>
<feature type="transmembrane region" description="Helical" evidence="11">
    <location>
        <begin position="521"/>
        <end position="543"/>
    </location>
</feature>
<dbReference type="GO" id="GO:0006612">
    <property type="term" value="P:protein targeting to membrane"/>
    <property type="evidence" value="ECO:0007669"/>
    <property type="project" value="TreeGrafter"/>
</dbReference>
<feature type="compositionally biased region" description="Polar residues" evidence="12">
    <location>
        <begin position="276"/>
        <end position="290"/>
    </location>
</feature>
<dbReference type="GO" id="GO:0005794">
    <property type="term" value="C:Golgi apparatus"/>
    <property type="evidence" value="ECO:0007669"/>
    <property type="project" value="TreeGrafter"/>
</dbReference>
<dbReference type="PANTHER" id="PTHR22883:SF43">
    <property type="entry name" value="PALMITOYLTRANSFERASE APP"/>
    <property type="match status" value="1"/>
</dbReference>
<keyword evidence="5 11" id="KW-0472">Membrane</keyword>
<keyword evidence="3 11" id="KW-0812">Transmembrane</keyword>
<keyword evidence="8 11" id="KW-0012">Acyltransferase</keyword>
<dbReference type="InterPro" id="IPR039859">
    <property type="entry name" value="PFA4/ZDH16/20/ERF2-like"/>
</dbReference>
<evidence type="ECO:0000313" key="15">
    <source>
        <dbReference type="Proteomes" id="UP000887226"/>
    </source>
</evidence>
<accession>A0A9P7YWH2</accession>
<dbReference type="Pfam" id="PF01529">
    <property type="entry name" value="DHHC"/>
    <property type="match status" value="1"/>
</dbReference>
<evidence type="ECO:0000313" key="14">
    <source>
        <dbReference type="EMBL" id="KAG9240937.1"/>
    </source>
</evidence>
<dbReference type="AlphaFoldDB" id="A0A9P7YWH2"/>
<feature type="compositionally biased region" description="Polar residues" evidence="12">
    <location>
        <begin position="189"/>
        <end position="227"/>
    </location>
</feature>
<dbReference type="PROSITE" id="PS50216">
    <property type="entry name" value="DHHC"/>
    <property type="match status" value="1"/>
</dbReference>
<comment type="catalytic activity">
    <reaction evidence="10 11">
        <text>L-cysteinyl-[protein] + hexadecanoyl-CoA = S-hexadecanoyl-L-cysteinyl-[protein] + CoA</text>
        <dbReference type="Rhea" id="RHEA:36683"/>
        <dbReference type="Rhea" id="RHEA-COMP:10131"/>
        <dbReference type="Rhea" id="RHEA-COMP:11032"/>
        <dbReference type="ChEBI" id="CHEBI:29950"/>
        <dbReference type="ChEBI" id="CHEBI:57287"/>
        <dbReference type="ChEBI" id="CHEBI:57379"/>
        <dbReference type="ChEBI" id="CHEBI:74151"/>
        <dbReference type="EC" id="2.3.1.225"/>
    </reaction>
</comment>
<dbReference type="Proteomes" id="UP000887226">
    <property type="component" value="Unassembled WGS sequence"/>
</dbReference>
<keyword evidence="2 11" id="KW-0808">Transferase</keyword>
<feature type="region of interest" description="Disordered" evidence="12">
    <location>
        <begin position="601"/>
        <end position="653"/>
    </location>
</feature>
<keyword evidence="7" id="KW-0449">Lipoprotein</keyword>
<feature type="region of interest" description="Disordered" evidence="12">
    <location>
        <begin position="172"/>
        <end position="301"/>
    </location>
</feature>
<evidence type="ECO:0000259" key="13">
    <source>
        <dbReference type="Pfam" id="PF01529"/>
    </source>
</evidence>
<keyword evidence="6" id="KW-0564">Palmitate</keyword>
<feature type="compositionally biased region" description="Basic and acidic residues" evidence="12">
    <location>
        <begin position="39"/>
        <end position="48"/>
    </location>
</feature>
<evidence type="ECO:0000256" key="3">
    <source>
        <dbReference type="ARBA" id="ARBA00022692"/>
    </source>
</evidence>
<feature type="transmembrane region" description="Helical" evidence="11">
    <location>
        <begin position="331"/>
        <end position="355"/>
    </location>
</feature>
<feature type="domain" description="Palmitoyltransferase DHHC" evidence="13">
    <location>
        <begin position="431"/>
        <end position="556"/>
    </location>
</feature>
<dbReference type="PANTHER" id="PTHR22883">
    <property type="entry name" value="ZINC FINGER DHHC DOMAIN CONTAINING PROTEIN"/>
    <property type="match status" value="1"/>
</dbReference>
<comment type="caution">
    <text evidence="14">The sequence shown here is derived from an EMBL/GenBank/DDBJ whole genome shotgun (WGS) entry which is preliminary data.</text>
</comment>
<name>A0A9P7YWH2_9HELO</name>
<evidence type="ECO:0000256" key="2">
    <source>
        <dbReference type="ARBA" id="ARBA00022679"/>
    </source>
</evidence>
<feature type="compositionally biased region" description="Polar residues" evidence="12">
    <location>
        <begin position="26"/>
        <end position="35"/>
    </location>
</feature>
<evidence type="ECO:0000256" key="8">
    <source>
        <dbReference type="ARBA" id="ARBA00023315"/>
    </source>
</evidence>
<evidence type="ECO:0000256" key="7">
    <source>
        <dbReference type="ARBA" id="ARBA00023288"/>
    </source>
</evidence>
<dbReference type="EMBL" id="MU254306">
    <property type="protein sequence ID" value="KAG9240937.1"/>
    <property type="molecule type" value="Genomic_DNA"/>
</dbReference>
<comment type="domain">
    <text evidence="11">The DHHC domain is required for palmitoyltransferase activity.</text>
</comment>
<evidence type="ECO:0000256" key="10">
    <source>
        <dbReference type="ARBA" id="ARBA00048048"/>
    </source>
</evidence>
<evidence type="ECO:0000256" key="11">
    <source>
        <dbReference type="RuleBase" id="RU079119"/>
    </source>
</evidence>
<feature type="transmembrane region" description="Helical" evidence="11">
    <location>
        <begin position="476"/>
        <end position="501"/>
    </location>
</feature>
<evidence type="ECO:0000256" key="4">
    <source>
        <dbReference type="ARBA" id="ARBA00022989"/>
    </source>
</evidence>
<evidence type="ECO:0000256" key="9">
    <source>
        <dbReference type="ARBA" id="ARBA00023463"/>
    </source>
</evidence>
<comment type="similarity">
    <text evidence="9">Belongs to the DHHC palmitoyltransferase family. ERF2/ZDHHC9 subfamily.</text>
</comment>
<keyword evidence="4 11" id="KW-1133">Transmembrane helix</keyword>
<organism evidence="14 15">
    <name type="scientific">Calycina marina</name>
    <dbReference type="NCBI Taxonomy" id="1763456"/>
    <lineage>
        <taxon>Eukaryota</taxon>
        <taxon>Fungi</taxon>
        <taxon>Dikarya</taxon>
        <taxon>Ascomycota</taxon>
        <taxon>Pezizomycotina</taxon>
        <taxon>Leotiomycetes</taxon>
        <taxon>Helotiales</taxon>
        <taxon>Pezizellaceae</taxon>
        <taxon>Calycina</taxon>
    </lineage>
</organism>
<dbReference type="GO" id="GO:0019706">
    <property type="term" value="F:protein-cysteine S-palmitoyltransferase activity"/>
    <property type="evidence" value="ECO:0007669"/>
    <property type="project" value="UniProtKB-EC"/>
</dbReference>
<evidence type="ECO:0000256" key="5">
    <source>
        <dbReference type="ARBA" id="ARBA00023136"/>
    </source>
</evidence>
<evidence type="ECO:0000256" key="12">
    <source>
        <dbReference type="SAM" id="MobiDB-lite"/>
    </source>
</evidence>
<feature type="compositionally biased region" description="Polar residues" evidence="12">
    <location>
        <begin position="86"/>
        <end position="136"/>
    </location>
</feature>
<feature type="transmembrane region" description="Helical" evidence="11">
    <location>
        <begin position="361"/>
        <end position="382"/>
    </location>
</feature>
<feature type="compositionally biased region" description="Basic and acidic residues" evidence="12">
    <location>
        <begin position="601"/>
        <end position="611"/>
    </location>
</feature>
<dbReference type="GO" id="GO:0005783">
    <property type="term" value="C:endoplasmic reticulum"/>
    <property type="evidence" value="ECO:0007669"/>
    <property type="project" value="TreeGrafter"/>
</dbReference>
<sequence>MSASSNDMDAPSGYTERFDGGDVASVLSSRMTDIASNEGDTRSIEPVKRLTTRLSRATPDGSARPTTGGISGDRRAIIAGGRDNRGSVTSNFSTTHRPHSSMSRSHVPSLSSRAFSRPMSSQRLQAQRGSSRTGFSQPGIGGVGLLGGSVARSGIVPNDTSANRQSIVAEGEMWPPPSRGTEMTEHTVDQTAQTSPTQGHCGTGSLSESVRPLQKSNSNPKGLSVNTEKGYKNGSGIPTPGKSPRSFRSGFLTPSRGDFTPHSPNRNTHGREKIPSNASSPGITPTTENQKPIEHSPKQKKNSLGSNYEYFTGNTVFCWGGRFQNTQEKPINLATGLMIFIPGVLFYVFSAPWLWHHVSPALPIVFAYVWYICMSSFIHASVSDPGILPRNLHPFPPPDENEDPLRLAPPTIDWTLIKSAQSPSKAMEVPTKYCKTCNIWRPPRGHHCRICDNCIETQDHHCVWINNCVGRRNYRYFFTLLVSSTIMSYFLVGASIGQIVAYQNQQGVSFTTAISHFRVPFAMFIYGILASLYPLALTVYHLFLMGRGETTREYLNGHKFLPKDRHRPFTQESIIKNWFVVICRPRPPTYLRFKQKYEEGDQRFGERRGERTAPLIEDAQSGHGAPALEMKPIRPSSRGFEVPAALKRNDDGS</sequence>
<dbReference type="EC" id="2.3.1.225" evidence="11"/>
<reference evidence="14" key="1">
    <citation type="journal article" date="2021" name="IMA Fungus">
        <title>Genomic characterization of three marine fungi, including Emericellopsis atlantica sp. nov. with signatures of a generalist lifestyle and marine biomass degradation.</title>
        <authorList>
            <person name="Hagestad O.C."/>
            <person name="Hou L."/>
            <person name="Andersen J.H."/>
            <person name="Hansen E.H."/>
            <person name="Altermark B."/>
            <person name="Li C."/>
            <person name="Kuhnert E."/>
            <person name="Cox R.J."/>
            <person name="Crous P.W."/>
            <person name="Spatafora J.W."/>
            <person name="Lail K."/>
            <person name="Amirebrahimi M."/>
            <person name="Lipzen A."/>
            <person name="Pangilinan J."/>
            <person name="Andreopoulos W."/>
            <person name="Hayes R.D."/>
            <person name="Ng V."/>
            <person name="Grigoriev I.V."/>
            <person name="Jackson S.A."/>
            <person name="Sutton T.D.S."/>
            <person name="Dobson A.D.W."/>
            <person name="Rama T."/>
        </authorList>
    </citation>
    <scope>NUCLEOTIDE SEQUENCE</scope>
    <source>
        <strain evidence="14">TRa3180A</strain>
    </source>
</reference>
<dbReference type="OrthoDB" id="9909019at2759"/>
<protein>
    <recommendedName>
        <fullName evidence="11">Palmitoyltransferase</fullName>
        <ecNumber evidence="11">2.3.1.225</ecNumber>
    </recommendedName>
</protein>
<gene>
    <name evidence="14" type="ORF">BJ878DRAFT_259174</name>
</gene>
<evidence type="ECO:0000256" key="6">
    <source>
        <dbReference type="ARBA" id="ARBA00023139"/>
    </source>
</evidence>
<proteinExistence type="inferred from homology"/>
<dbReference type="InterPro" id="IPR001594">
    <property type="entry name" value="Palmitoyltrfase_DHHC"/>
</dbReference>
<comment type="subcellular location">
    <subcellularLocation>
        <location evidence="1">Endomembrane system</location>
        <topology evidence="1">Multi-pass membrane protein</topology>
    </subcellularLocation>
</comment>
<feature type="region of interest" description="Disordered" evidence="12">
    <location>
        <begin position="1"/>
        <end position="137"/>
    </location>
</feature>
<keyword evidence="15" id="KW-1185">Reference proteome</keyword>